<dbReference type="Pfam" id="PF01584">
    <property type="entry name" value="CheW"/>
    <property type="match status" value="1"/>
</dbReference>
<dbReference type="PANTHER" id="PTHR22617:SF23">
    <property type="entry name" value="CHEMOTAXIS PROTEIN CHEW"/>
    <property type="match status" value="1"/>
</dbReference>
<dbReference type="InterPro" id="IPR002545">
    <property type="entry name" value="CheW-lke_dom"/>
</dbReference>
<feature type="domain" description="CheW-like" evidence="2">
    <location>
        <begin position="24"/>
        <end position="168"/>
    </location>
</feature>
<dbReference type="PROSITE" id="PS50851">
    <property type="entry name" value="CHEW"/>
    <property type="match status" value="1"/>
</dbReference>
<dbReference type="EMBL" id="CP032152">
    <property type="protein sequence ID" value="AXY67727.1"/>
    <property type="molecule type" value="Genomic_DNA"/>
</dbReference>
<reference evidence="4" key="1">
    <citation type="submission" date="2018-09" db="EMBL/GenBank/DDBJ databases">
        <title>Complete genome sequence of thermophilic cyanobacteria strain Thermosynechococcus elongatus PKUAC-SCTE542.</title>
        <authorList>
            <person name="Liang Y."/>
            <person name="Tang J."/>
            <person name="Daroch M."/>
        </authorList>
    </citation>
    <scope>NUCLEOTIDE SEQUENCE [LARGE SCALE GENOMIC DNA]</scope>
    <source>
        <strain evidence="4">E542</strain>
    </source>
</reference>
<evidence type="ECO:0000259" key="2">
    <source>
        <dbReference type="PROSITE" id="PS50851"/>
    </source>
</evidence>
<evidence type="ECO:0000313" key="4">
    <source>
        <dbReference type="Proteomes" id="UP000261812"/>
    </source>
</evidence>
<dbReference type="PANTHER" id="PTHR22617">
    <property type="entry name" value="CHEMOTAXIS SENSOR HISTIDINE KINASE-RELATED"/>
    <property type="match status" value="1"/>
</dbReference>
<dbReference type="SMART" id="SM00260">
    <property type="entry name" value="CheW"/>
    <property type="match status" value="1"/>
</dbReference>
<sequence length="176" mass="18936">MLGAAPSLNHGEGRGGTLRDRPQGAPYLRLFVHDQLTALLPMTEIQQVLVIPPQQLTVIPNMAAVVMGLLNFRNRIVWVLDLAQLLHLDPLEVDTPLLTIAVLQTAKGYLGLALKEVRGIIRLPEGAIQSPVGTVSAALVPYLKGCCHLGEELFFILDGAAIAERSYSSVLTVDVG</sequence>
<dbReference type="SUPFAM" id="SSF50341">
    <property type="entry name" value="CheW-like"/>
    <property type="match status" value="1"/>
</dbReference>
<evidence type="ECO:0000256" key="1">
    <source>
        <dbReference type="SAM" id="MobiDB-lite"/>
    </source>
</evidence>
<evidence type="ECO:0000313" key="3">
    <source>
        <dbReference type="EMBL" id="AXY67727.1"/>
    </source>
</evidence>
<dbReference type="AlphaFoldDB" id="A0A3B7MAT8"/>
<proteinExistence type="predicted"/>
<dbReference type="GO" id="GO:0007165">
    <property type="term" value="P:signal transduction"/>
    <property type="evidence" value="ECO:0007669"/>
    <property type="project" value="InterPro"/>
</dbReference>
<gene>
    <name evidence="3" type="ORF">D3A95_05035</name>
</gene>
<dbReference type="RefSeq" id="WP_181496548.1">
    <property type="nucleotide sequence ID" value="NZ_CP032152.1"/>
</dbReference>
<feature type="region of interest" description="Disordered" evidence="1">
    <location>
        <begin position="1"/>
        <end position="21"/>
    </location>
</feature>
<keyword evidence="4" id="KW-1185">Reference proteome</keyword>
<dbReference type="InterPro" id="IPR039315">
    <property type="entry name" value="CheW"/>
</dbReference>
<feature type="compositionally biased region" description="Basic and acidic residues" evidence="1">
    <location>
        <begin position="11"/>
        <end position="21"/>
    </location>
</feature>
<dbReference type="GO" id="GO:0006935">
    <property type="term" value="P:chemotaxis"/>
    <property type="evidence" value="ECO:0007669"/>
    <property type="project" value="InterPro"/>
</dbReference>
<dbReference type="InterPro" id="IPR036061">
    <property type="entry name" value="CheW-like_dom_sf"/>
</dbReference>
<organism evidence="3 4">
    <name type="scientific">Thermosynechococcus sichuanensis E542</name>
    <dbReference type="NCBI Taxonomy" id="2016101"/>
    <lineage>
        <taxon>Bacteria</taxon>
        <taxon>Bacillati</taxon>
        <taxon>Cyanobacteriota</taxon>
        <taxon>Cyanophyceae</taxon>
        <taxon>Acaryochloridales</taxon>
        <taxon>Thermosynechococcaceae</taxon>
        <taxon>Thermosynechococcus</taxon>
        <taxon>Thermosynechococcus sichuanensis</taxon>
    </lineage>
</organism>
<protein>
    <submittedName>
        <fullName evidence="3">Chemotaxis protein CheW</fullName>
    </submittedName>
</protein>
<dbReference type="KEGG" id="tsq:D3A95_05035"/>
<dbReference type="Proteomes" id="UP000261812">
    <property type="component" value="Chromosome"/>
</dbReference>
<dbReference type="Gene3D" id="2.40.50.180">
    <property type="entry name" value="CheA-289, Domain 4"/>
    <property type="match status" value="1"/>
</dbReference>
<dbReference type="GO" id="GO:0005829">
    <property type="term" value="C:cytosol"/>
    <property type="evidence" value="ECO:0007669"/>
    <property type="project" value="TreeGrafter"/>
</dbReference>
<accession>A0A3B7MAT8</accession>
<name>A0A3B7MAT8_9CYAN</name>
<dbReference type="Gene3D" id="2.30.30.40">
    <property type="entry name" value="SH3 Domains"/>
    <property type="match status" value="1"/>
</dbReference>